<organism evidence="2 3">
    <name type="scientific">Nesidiocoris tenuis</name>
    <dbReference type="NCBI Taxonomy" id="355587"/>
    <lineage>
        <taxon>Eukaryota</taxon>
        <taxon>Metazoa</taxon>
        <taxon>Ecdysozoa</taxon>
        <taxon>Arthropoda</taxon>
        <taxon>Hexapoda</taxon>
        <taxon>Insecta</taxon>
        <taxon>Pterygota</taxon>
        <taxon>Neoptera</taxon>
        <taxon>Paraneoptera</taxon>
        <taxon>Hemiptera</taxon>
        <taxon>Heteroptera</taxon>
        <taxon>Panheteroptera</taxon>
        <taxon>Cimicomorpha</taxon>
        <taxon>Miridae</taxon>
        <taxon>Dicyphina</taxon>
        <taxon>Nesidiocoris</taxon>
    </lineage>
</organism>
<proteinExistence type="predicted"/>
<protein>
    <submittedName>
        <fullName evidence="2">Uncharacterized protein</fullName>
    </submittedName>
</protein>
<keyword evidence="3" id="KW-1185">Reference proteome</keyword>
<feature type="region of interest" description="Disordered" evidence="1">
    <location>
        <begin position="122"/>
        <end position="141"/>
    </location>
</feature>
<sequence>MSQIPSDDETRDLPDYPRRSILKKEESRTRRESDRRLRFDEDSISKSQISDIEELKSMTDIYPELVEDLQFDWKDLKTMDAGEVEWEKVRAVRRKSFEMKAKSEKLNEFTLARSVYHVDDAEDKERANAETCGKHEHATGE</sequence>
<accession>A0ABN7AY83</accession>
<gene>
    <name evidence="2" type="ORF">NTJ_09965</name>
</gene>
<feature type="compositionally biased region" description="Acidic residues" evidence="1">
    <location>
        <begin position="1"/>
        <end position="10"/>
    </location>
</feature>
<feature type="compositionally biased region" description="Basic and acidic residues" evidence="1">
    <location>
        <begin position="11"/>
        <end position="27"/>
    </location>
</feature>
<feature type="region of interest" description="Disordered" evidence="1">
    <location>
        <begin position="1"/>
        <end position="27"/>
    </location>
</feature>
<evidence type="ECO:0000313" key="2">
    <source>
        <dbReference type="EMBL" id="BES97151.1"/>
    </source>
</evidence>
<evidence type="ECO:0000256" key="1">
    <source>
        <dbReference type="SAM" id="MobiDB-lite"/>
    </source>
</evidence>
<evidence type="ECO:0000313" key="3">
    <source>
        <dbReference type="Proteomes" id="UP001307889"/>
    </source>
</evidence>
<reference evidence="2 3" key="1">
    <citation type="submission" date="2023-09" db="EMBL/GenBank/DDBJ databases">
        <title>Nesidiocoris tenuis whole genome shotgun sequence.</title>
        <authorList>
            <person name="Shibata T."/>
            <person name="Shimoda M."/>
            <person name="Kobayashi T."/>
            <person name="Uehara T."/>
        </authorList>
    </citation>
    <scope>NUCLEOTIDE SEQUENCE [LARGE SCALE GENOMIC DNA]</scope>
    <source>
        <strain evidence="2 3">Japan</strain>
    </source>
</reference>
<dbReference type="Proteomes" id="UP001307889">
    <property type="component" value="Chromosome 8"/>
</dbReference>
<name>A0ABN7AY83_9HEMI</name>
<dbReference type="EMBL" id="AP028916">
    <property type="protein sequence ID" value="BES97151.1"/>
    <property type="molecule type" value="Genomic_DNA"/>
</dbReference>